<evidence type="ECO:0000313" key="8">
    <source>
        <dbReference type="EMBL" id="CAE0610652.1"/>
    </source>
</evidence>
<dbReference type="InterPro" id="IPR011701">
    <property type="entry name" value="MFS"/>
</dbReference>
<proteinExistence type="predicted"/>
<dbReference type="Gene3D" id="1.20.1250.20">
    <property type="entry name" value="MFS general substrate transporter like domains"/>
    <property type="match status" value="1"/>
</dbReference>
<gene>
    <name evidence="8" type="ORF">PSAL00342_LOCUS4487</name>
</gene>
<keyword evidence="3 7" id="KW-0812">Transmembrane</keyword>
<evidence type="ECO:0000256" key="7">
    <source>
        <dbReference type="SAM" id="Phobius"/>
    </source>
</evidence>
<feature type="transmembrane region" description="Helical" evidence="7">
    <location>
        <begin position="436"/>
        <end position="459"/>
    </location>
</feature>
<dbReference type="SUPFAM" id="SSF103473">
    <property type="entry name" value="MFS general substrate transporter"/>
    <property type="match status" value="1"/>
</dbReference>
<feature type="transmembrane region" description="Helical" evidence="7">
    <location>
        <begin position="399"/>
        <end position="416"/>
    </location>
</feature>
<keyword evidence="4 7" id="KW-1133">Transmembrane helix</keyword>
<dbReference type="PANTHER" id="PTHR23510">
    <property type="entry name" value="INNER MEMBRANE TRANSPORT PROTEIN YAJR"/>
    <property type="match status" value="1"/>
</dbReference>
<evidence type="ECO:0000256" key="4">
    <source>
        <dbReference type="ARBA" id="ARBA00022989"/>
    </source>
</evidence>
<evidence type="ECO:0000256" key="3">
    <source>
        <dbReference type="ARBA" id="ARBA00022692"/>
    </source>
</evidence>
<comment type="subcellular location">
    <subcellularLocation>
        <location evidence="1">Endomembrane system</location>
        <topology evidence="1">Multi-pass membrane protein</topology>
    </subcellularLocation>
</comment>
<dbReference type="GO" id="GO:0012505">
    <property type="term" value="C:endomembrane system"/>
    <property type="evidence" value="ECO:0007669"/>
    <property type="project" value="UniProtKB-SubCell"/>
</dbReference>
<protein>
    <recommendedName>
        <fullName evidence="9">Major facilitator superfamily (MFS) profile domain-containing protein</fullName>
    </recommendedName>
</protein>
<name>A0A7S3UDT7_9CHLO</name>
<dbReference type="Pfam" id="PF07690">
    <property type="entry name" value="MFS_1"/>
    <property type="match status" value="2"/>
</dbReference>
<feature type="transmembrane region" description="Helical" evidence="7">
    <location>
        <begin position="214"/>
        <end position="231"/>
    </location>
</feature>
<evidence type="ECO:0008006" key="9">
    <source>
        <dbReference type="Google" id="ProtNLM"/>
    </source>
</evidence>
<feature type="region of interest" description="Disordered" evidence="6">
    <location>
        <begin position="1"/>
        <end position="35"/>
    </location>
</feature>
<feature type="transmembrane region" description="Helical" evidence="7">
    <location>
        <begin position="84"/>
        <end position="103"/>
    </location>
</feature>
<dbReference type="PANTHER" id="PTHR23510:SF3">
    <property type="entry name" value="MAJOR FACILITATOR SUPERFAMILY DOMAIN-CONTAINING PROTEIN 8"/>
    <property type="match status" value="1"/>
</dbReference>
<feature type="transmembrane region" description="Helical" evidence="7">
    <location>
        <begin position="41"/>
        <end position="64"/>
    </location>
</feature>
<organism evidence="8">
    <name type="scientific">Picocystis salinarum</name>
    <dbReference type="NCBI Taxonomy" id="88271"/>
    <lineage>
        <taxon>Eukaryota</taxon>
        <taxon>Viridiplantae</taxon>
        <taxon>Chlorophyta</taxon>
        <taxon>Picocystophyceae</taxon>
        <taxon>Picocystales</taxon>
        <taxon>Picocystaceae</taxon>
        <taxon>Picocystis</taxon>
    </lineage>
</organism>
<feature type="transmembrane region" description="Helical" evidence="7">
    <location>
        <begin position="110"/>
        <end position="130"/>
    </location>
</feature>
<evidence type="ECO:0000256" key="1">
    <source>
        <dbReference type="ARBA" id="ARBA00004127"/>
    </source>
</evidence>
<feature type="transmembrane region" description="Helical" evidence="7">
    <location>
        <begin position="324"/>
        <end position="346"/>
    </location>
</feature>
<dbReference type="AlphaFoldDB" id="A0A7S3UDT7"/>
<sequence>MDANGREVEDAEDPMVHDFHRERTRNSVENHRDNRSVKEKASAVLSVAIVFYLVLLGDGNRGLVLPTLNRYIYKLGGTSLELGMANSGFSLGRMLVAPLYGYWMDNTSPGIVFLFSSCICFLCNIMYTAAGKFSDGLTVVVASRTVLGVGASVLGIGRAYVSKVTNKSQRTAYFSFLSAIQYAGFTLFSGISLFKDAGFTVLGVKITMDTLPGMVLTLLYALGIGSLLLLANDLFKSTEELSPPVEDAEEGSGLQEPLLSPSANGEAPEGNQAIRRVQFSDTNSDEVVNTNNEVYGVSGAEATEGLSRSSSQQSLPALDQKVTWLAYVFILLNFSVRLVLAVLETLGPYVLLYLLKEAGQVSVPDALFHCSLFFVTVGFTGLFVFAIVWALSSCAQDRHMLVAGLILMCVGTGFLIDPHDKEVGKEISLARFAFGFTMAWAVGYPITQTVVVSALSKVLDKKRQGLWMGHLAAAGSAGRIVGPIFAGWIYQAMDSNTAFIPFTLTFSVTSLATILVLVFWKELADNPRVIPSLASYSNLAYVPK</sequence>
<evidence type="ECO:0000256" key="2">
    <source>
        <dbReference type="ARBA" id="ARBA00022448"/>
    </source>
</evidence>
<evidence type="ECO:0000256" key="5">
    <source>
        <dbReference type="ARBA" id="ARBA00023136"/>
    </source>
</evidence>
<feature type="transmembrane region" description="Helical" evidence="7">
    <location>
        <begin position="499"/>
        <end position="520"/>
    </location>
</feature>
<keyword evidence="5 7" id="KW-0472">Membrane</keyword>
<feature type="transmembrane region" description="Helical" evidence="7">
    <location>
        <begin position="173"/>
        <end position="194"/>
    </location>
</feature>
<keyword evidence="2" id="KW-0813">Transport</keyword>
<dbReference type="GO" id="GO:0022857">
    <property type="term" value="F:transmembrane transporter activity"/>
    <property type="evidence" value="ECO:0007669"/>
    <property type="project" value="InterPro"/>
</dbReference>
<dbReference type="InterPro" id="IPR036259">
    <property type="entry name" value="MFS_trans_sf"/>
</dbReference>
<feature type="transmembrane region" description="Helical" evidence="7">
    <location>
        <begin position="136"/>
        <end position="161"/>
    </location>
</feature>
<feature type="transmembrane region" description="Helical" evidence="7">
    <location>
        <begin position="366"/>
        <end position="392"/>
    </location>
</feature>
<feature type="transmembrane region" description="Helical" evidence="7">
    <location>
        <begin position="471"/>
        <end position="493"/>
    </location>
</feature>
<reference evidence="8" key="1">
    <citation type="submission" date="2021-01" db="EMBL/GenBank/DDBJ databases">
        <authorList>
            <person name="Corre E."/>
            <person name="Pelletier E."/>
            <person name="Niang G."/>
            <person name="Scheremetjew M."/>
            <person name="Finn R."/>
            <person name="Kale V."/>
            <person name="Holt S."/>
            <person name="Cochrane G."/>
            <person name="Meng A."/>
            <person name="Brown T."/>
            <person name="Cohen L."/>
        </authorList>
    </citation>
    <scope>NUCLEOTIDE SEQUENCE</scope>
    <source>
        <strain evidence="8">CCMP1897</strain>
    </source>
</reference>
<feature type="region of interest" description="Disordered" evidence="6">
    <location>
        <begin position="242"/>
        <end position="268"/>
    </location>
</feature>
<dbReference type="EMBL" id="HBIS01004964">
    <property type="protein sequence ID" value="CAE0610652.1"/>
    <property type="molecule type" value="Transcribed_RNA"/>
</dbReference>
<dbReference type="InterPro" id="IPR051068">
    <property type="entry name" value="MFS_Domain-Containing_Protein"/>
</dbReference>
<evidence type="ECO:0000256" key="6">
    <source>
        <dbReference type="SAM" id="MobiDB-lite"/>
    </source>
</evidence>
<accession>A0A7S3UDT7</accession>